<sequence>MLVSLIYSILKWIIDYEEAVVLKVRVTKGKLKIISVLSLLFLFSACTASDATLMQASRELPFPVLVPSNIPEEWEIAEIVYEDELLVISYLTENDHQVDLVQDRNIQGLNVAFLRDYMLTGTVNEQLYMEGIEIKEISTFLGELTFFQQPVPTVQYTFVKKQDLFGSLERVPVYQVIGKEASFEDIKIVVDSLNVYSK</sequence>
<protein>
    <submittedName>
        <fullName evidence="1">Uncharacterized protein</fullName>
    </submittedName>
</protein>
<evidence type="ECO:0000313" key="1">
    <source>
        <dbReference type="EMBL" id="MDQ0257019.1"/>
    </source>
</evidence>
<comment type="caution">
    <text evidence="1">The sequence shown here is derived from an EMBL/GenBank/DDBJ whole genome shotgun (WGS) entry which is preliminary data.</text>
</comment>
<proteinExistence type="predicted"/>
<organism evidence="1 2">
    <name type="scientific">Evansella vedderi</name>
    <dbReference type="NCBI Taxonomy" id="38282"/>
    <lineage>
        <taxon>Bacteria</taxon>
        <taxon>Bacillati</taxon>
        <taxon>Bacillota</taxon>
        <taxon>Bacilli</taxon>
        <taxon>Bacillales</taxon>
        <taxon>Bacillaceae</taxon>
        <taxon>Evansella</taxon>
    </lineage>
</organism>
<reference evidence="1 2" key="1">
    <citation type="submission" date="2023-07" db="EMBL/GenBank/DDBJ databases">
        <title>Genomic Encyclopedia of Type Strains, Phase IV (KMG-IV): sequencing the most valuable type-strain genomes for metagenomic binning, comparative biology and taxonomic classification.</title>
        <authorList>
            <person name="Goeker M."/>
        </authorList>
    </citation>
    <scope>NUCLEOTIDE SEQUENCE [LARGE SCALE GENOMIC DNA]</scope>
    <source>
        <strain evidence="1 2">DSM 9768</strain>
    </source>
</reference>
<keyword evidence="2" id="KW-1185">Reference proteome</keyword>
<accession>A0ABU0A1N1</accession>
<dbReference type="RefSeq" id="WP_307330076.1">
    <property type="nucleotide sequence ID" value="NZ_JAUSUG010000022.1"/>
</dbReference>
<dbReference type="EMBL" id="JAUSUG010000022">
    <property type="protein sequence ID" value="MDQ0257019.1"/>
    <property type="molecule type" value="Genomic_DNA"/>
</dbReference>
<name>A0ABU0A1N1_9BACI</name>
<gene>
    <name evidence="1" type="ORF">J2S74_004464</name>
</gene>
<evidence type="ECO:0000313" key="2">
    <source>
        <dbReference type="Proteomes" id="UP001230005"/>
    </source>
</evidence>
<dbReference type="Proteomes" id="UP001230005">
    <property type="component" value="Unassembled WGS sequence"/>
</dbReference>